<dbReference type="Proteomes" id="UP001632037">
    <property type="component" value="Unassembled WGS sequence"/>
</dbReference>
<dbReference type="SUPFAM" id="SSF55961">
    <property type="entry name" value="Bet v1-like"/>
    <property type="match status" value="1"/>
</dbReference>
<dbReference type="PANTHER" id="PTHR13510">
    <property type="entry name" value="FYVE-FINGER-CONTAINING RAB5 EFFECTOR PROTEIN RABENOSYN-5-RELATED"/>
    <property type="match status" value="1"/>
</dbReference>
<protein>
    <recommendedName>
        <fullName evidence="4">FYVE-type domain-containing protein</fullName>
    </recommendedName>
</protein>
<proteinExistence type="predicted"/>
<dbReference type="Gene3D" id="3.30.40.10">
    <property type="entry name" value="Zinc/RING finger domain, C3HC4 (zinc finger)"/>
    <property type="match status" value="1"/>
</dbReference>
<dbReference type="InterPro" id="IPR011011">
    <property type="entry name" value="Znf_FYVE_PHD"/>
</dbReference>
<dbReference type="InterPro" id="IPR023393">
    <property type="entry name" value="START-like_dom_sf"/>
</dbReference>
<dbReference type="InterPro" id="IPR013083">
    <property type="entry name" value="Znf_RING/FYVE/PHD"/>
</dbReference>
<evidence type="ECO:0000313" key="2">
    <source>
        <dbReference type="EMBL" id="KAL3659795.1"/>
    </source>
</evidence>
<dbReference type="SUPFAM" id="SSF57903">
    <property type="entry name" value="FYVE/PHD zinc finger"/>
    <property type="match status" value="1"/>
</dbReference>
<name>A0ABD3F132_9STRA</name>
<gene>
    <name evidence="2" type="ORF">V7S43_015098</name>
</gene>
<dbReference type="InterPro" id="IPR052727">
    <property type="entry name" value="Rab4/Rab5_effector"/>
</dbReference>
<dbReference type="AlphaFoldDB" id="A0ABD3F132"/>
<dbReference type="Gene3D" id="3.30.530.20">
    <property type="match status" value="1"/>
</dbReference>
<feature type="region of interest" description="Disordered" evidence="1">
    <location>
        <begin position="1"/>
        <end position="22"/>
    </location>
</feature>
<accession>A0ABD3F132</accession>
<comment type="caution">
    <text evidence="2">The sequence shown here is derived from an EMBL/GenBank/DDBJ whole genome shotgun (WGS) entry which is preliminary data.</text>
</comment>
<sequence>MTGGGFNISRSPFRPTSLSTSDSNKLQDVAKAILNANLDRYLHFSDVDASAWKLLKTKDGIQVYNRREQQFTVQSLLCIGSVPGKLDDLMFGVSDPTIETTNDFTVLQQLKAPTALDPFSTASVKWMELDIRRRSMGLVKNRDYVYVEATGLKSLPSGGKLGYHVMHSVGIPQAPNLPGRERSELSVCSFFRQVSHTSLSVYSMVILDSMSDRVRQFVVPRVLKTVQSTFMPESVGKVKKLAQNLGKRYSELDKRRPSNSGHCTTCTKQLGRLAKLTNWHNTCMVCSGSVCNSCKIEKKLKKFPTLEKETKKVVFCFSCLTDVMTSNASDFSFAENSDGDSELKRPAYHSVWSTRLPNWNISKSTEVGTDFSSTR</sequence>
<reference evidence="2 3" key="1">
    <citation type="submission" date="2024-09" db="EMBL/GenBank/DDBJ databases">
        <title>Genome sequencing and assembly of Phytophthora oleae, isolate VK10A, causative agent of rot of olive drupes.</title>
        <authorList>
            <person name="Conti Taguali S."/>
            <person name="Riolo M."/>
            <person name="La Spada F."/>
            <person name="Cacciola S.O."/>
            <person name="Dionisio G."/>
        </authorList>
    </citation>
    <scope>NUCLEOTIDE SEQUENCE [LARGE SCALE GENOMIC DNA]</scope>
    <source>
        <strain evidence="2 3">VK10A</strain>
    </source>
</reference>
<evidence type="ECO:0000313" key="3">
    <source>
        <dbReference type="Proteomes" id="UP001632037"/>
    </source>
</evidence>
<dbReference type="PANTHER" id="PTHR13510:SF44">
    <property type="entry name" value="RABENOSYN-5"/>
    <property type="match status" value="1"/>
</dbReference>
<evidence type="ECO:0008006" key="4">
    <source>
        <dbReference type="Google" id="ProtNLM"/>
    </source>
</evidence>
<organism evidence="2 3">
    <name type="scientific">Phytophthora oleae</name>
    <dbReference type="NCBI Taxonomy" id="2107226"/>
    <lineage>
        <taxon>Eukaryota</taxon>
        <taxon>Sar</taxon>
        <taxon>Stramenopiles</taxon>
        <taxon>Oomycota</taxon>
        <taxon>Peronosporomycetes</taxon>
        <taxon>Peronosporales</taxon>
        <taxon>Peronosporaceae</taxon>
        <taxon>Phytophthora</taxon>
    </lineage>
</organism>
<keyword evidence="3" id="KW-1185">Reference proteome</keyword>
<feature type="compositionally biased region" description="Polar residues" evidence="1">
    <location>
        <begin position="8"/>
        <end position="22"/>
    </location>
</feature>
<dbReference type="EMBL" id="JBIMZQ010000044">
    <property type="protein sequence ID" value="KAL3659795.1"/>
    <property type="molecule type" value="Genomic_DNA"/>
</dbReference>
<evidence type="ECO:0000256" key="1">
    <source>
        <dbReference type="SAM" id="MobiDB-lite"/>
    </source>
</evidence>